<organism evidence="1 2">
    <name type="scientific">Parageobacillus galactosidasius</name>
    <dbReference type="NCBI Taxonomy" id="883812"/>
    <lineage>
        <taxon>Bacteria</taxon>
        <taxon>Bacillati</taxon>
        <taxon>Bacillota</taxon>
        <taxon>Bacilli</taxon>
        <taxon>Bacillales</taxon>
        <taxon>Anoxybacillaceae</taxon>
        <taxon>Parageobacillus</taxon>
    </lineage>
</organism>
<evidence type="ECO:0000313" key="2">
    <source>
        <dbReference type="Proteomes" id="UP000198394"/>
    </source>
</evidence>
<reference evidence="1 2" key="1">
    <citation type="submission" date="2017-04" db="EMBL/GenBank/DDBJ databases">
        <title>The genome sequence of Parageobacillus galactosidasius DSM 18751.</title>
        <authorList>
            <person name="Ramaloko W.T."/>
            <person name="Koen N."/>
            <person name="Polliack S."/>
            <person name="Aliyu H."/>
            <person name="Lebre P."/>
            <person name="Mohr T."/>
            <person name="Oswald F."/>
            <person name="Zwick M."/>
            <person name="Neumann A."/>
            <person name="Syldatk C."/>
            <person name="Cowan D."/>
            <person name="De Maayer P."/>
        </authorList>
    </citation>
    <scope>NUCLEOTIDE SEQUENCE [LARGE SCALE GENOMIC DNA]</scope>
    <source>
        <strain evidence="1 2">DSM 18751</strain>
    </source>
</reference>
<proteinExistence type="predicted"/>
<dbReference type="Proteomes" id="UP000198394">
    <property type="component" value="Unassembled WGS sequence"/>
</dbReference>
<dbReference type="RefSeq" id="WP_089097422.1">
    <property type="nucleotide sequence ID" value="NZ_NDYL01000001.1"/>
</dbReference>
<gene>
    <name evidence="1" type="ORF">B9L23_09100</name>
</gene>
<evidence type="ECO:0000313" key="1">
    <source>
        <dbReference type="EMBL" id="OXB94985.1"/>
    </source>
</evidence>
<keyword evidence="2" id="KW-1185">Reference proteome</keyword>
<dbReference type="EMBL" id="NDYL01000001">
    <property type="protein sequence ID" value="OXB94985.1"/>
    <property type="molecule type" value="Genomic_DNA"/>
</dbReference>
<accession>A0A226QRK9</accession>
<comment type="caution">
    <text evidence="1">The sequence shown here is derived from an EMBL/GenBank/DDBJ whole genome shotgun (WGS) entry which is preliminary data.</text>
</comment>
<dbReference type="AlphaFoldDB" id="A0A226QRK9"/>
<protein>
    <submittedName>
        <fullName evidence="1">Uncharacterized protein</fullName>
    </submittedName>
</protein>
<name>A0A226QRK9_9BACL</name>
<sequence length="66" mass="7889">MNKNNNYLVEKIKEFVQDKDEFTKSLILKTFELVQERNLSVEALAKKVDREIDRMLRSSQKGEDER</sequence>